<keyword evidence="1" id="KW-0880">Kelch repeat</keyword>
<dbReference type="AlphaFoldDB" id="A0A0K0FTS0"/>
<evidence type="ECO:0000259" key="4">
    <source>
        <dbReference type="Pfam" id="PF07707"/>
    </source>
</evidence>
<keyword evidence="5" id="KW-1185">Reference proteome</keyword>
<keyword evidence="2" id="KW-0677">Repeat</keyword>
<dbReference type="PANTHER" id="PTHR45632">
    <property type="entry name" value="LD33804P"/>
    <property type="match status" value="1"/>
</dbReference>
<evidence type="ECO:0000256" key="2">
    <source>
        <dbReference type="ARBA" id="ARBA00022737"/>
    </source>
</evidence>
<dbReference type="Pfam" id="PF07707">
    <property type="entry name" value="BACK"/>
    <property type="match status" value="1"/>
</dbReference>
<organism evidence="5 6">
    <name type="scientific">Strongyloides venezuelensis</name>
    <name type="common">Threadworm</name>
    <dbReference type="NCBI Taxonomy" id="75913"/>
    <lineage>
        <taxon>Eukaryota</taxon>
        <taxon>Metazoa</taxon>
        <taxon>Ecdysozoa</taxon>
        <taxon>Nematoda</taxon>
        <taxon>Chromadorea</taxon>
        <taxon>Rhabditida</taxon>
        <taxon>Tylenchina</taxon>
        <taxon>Panagrolaimomorpha</taxon>
        <taxon>Strongyloidoidea</taxon>
        <taxon>Strongyloididae</taxon>
        <taxon>Strongyloides</taxon>
    </lineage>
</organism>
<accession>A0A0K0FTS0</accession>
<evidence type="ECO:0000313" key="5">
    <source>
        <dbReference type="Proteomes" id="UP000035680"/>
    </source>
</evidence>
<evidence type="ECO:0000256" key="1">
    <source>
        <dbReference type="ARBA" id="ARBA00022441"/>
    </source>
</evidence>
<protein>
    <submittedName>
        <fullName evidence="6">BACK domain-containing protein</fullName>
    </submittedName>
</protein>
<evidence type="ECO:0000313" key="6">
    <source>
        <dbReference type="WBParaSite" id="SVE_1573200.1"/>
    </source>
</evidence>
<proteinExistence type="predicted"/>
<sequence>MACFEKKISIPTPFEEPISNVKEKVSSPMKYSDGSFMFWNDKNNSIRILSPKIQEEVMKLETAAQENGKCLSITHIKKIDKEKAKVYTDMLMEDSHYVKRLIQKKKAKDLVLALDNYECKTIDKFVHFLKTGKIRFALEKSSEFLKLATNLEMPKFTDLIETSIICHADKSLAILKDCLNQFADIGNLVSIRSQNILMTIANFKLTELVASELIMKLSPGALKMYLSNDDLPITSEAIVFKIVIYYLVKGNNQQYVDALFDSVRYNNLNIDDIIEIKETVERYNDSYIKTIMNRYYSDLKSNTDESNNVVIYRNSHNLCIRHGNDRDIDAIITQLETIFLSQRREEAKMFNY</sequence>
<name>A0A0K0FTS0_STRVS</name>
<dbReference type="InterPro" id="IPR011705">
    <property type="entry name" value="BACK"/>
</dbReference>
<dbReference type="Pfam" id="PF00651">
    <property type="entry name" value="BTB"/>
    <property type="match status" value="1"/>
</dbReference>
<feature type="domain" description="BACK" evidence="4">
    <location>
        <begin position="181"/>
        <end position="273"/>
    </location>
</feature>
<dbReference type="Gene3D" id="1.25.40.420">
    <property type="match status" value="1"/>
</dbReference>
<dbReference type="STRING" id="75913.A0A0K0FTS0"/>
<evidence type="ECO:0000259" key="3">
    <source>
        <dbReference type="Pfam" id="PF00651"/>
    </source>
</evidence>
<reference evidence="5" key="1">
    <citation type="submission" date="2014-07" db="EMBL/GenBank/DDBJ databases">
        <authorList>
            <person name="Martin A.A"/>
            <person name="De Silva N."/>
        </authorList>
    </citation>
    <scope>NUCLEOTIDE SEQUENCE</scope>
</reference>
<dbReference type="Gene3D" id="3.30.710.10">
    <property type="entry name" value="Potassium Channel Kv1.1, Chain A"/>
    <property type="match status" value="1"/>
</dbReference>
<feature type="domain" description="BTB" evidence="3">
    <location>
        <begin position="83"/>
        <end position="164"/>
    </location>
</feature>
<dbReference type="Proteomes" id="UP000035680">
    <property type="component" value="Unassembled WGS sequence"/>
</dbReference>
<dbReference type="InterPro" id="IPR000210">
    <property type="entry name" value="BTB/POZ_dom"/>
</dbReference>
<dbReference type="InterPro" id="IPR011333">
    <property type="entry name" value="SKP1/BTB/POZ_sf"/>
</dbReference>
<reference evidence="6" key="2">
    <citation type="submission" date="2015-08" db="UniProtKB">
        <authorList>
            <consortium name="WormBaseParasite"/>
        </authorList>
    </citation>
    <scope>IDENTIFICATION</scope>
</reference>
<dbReference type="WBParaSite" id="SVE_1573200.1">
    <property type="protein sequence ID" value="SVE_1573200.1"/>
    <property type="gene ID" value="SVE_1573200"/>
</dbReference>
<dbReference type="PANTHER" id="PTHR45632:SF3">
    <property type="entry name" value="KELCH-LIKE PROTEIN 32"/>
    <property type="match status" value="1"/>
</dbReference>